<keyword evidence="2" id="KW-1185">Reference proteome</keyword>
<keyword evidence="1" id="KW-0251">Elongation factor</keyword>
<evidence type="ECO:0000313" key="2">
    <source>
        <dbReference type="Proteomes" id="UP000671868"/>
    </source>
</evidence>
<evidence type="ECO:0000313" key="1">
    <source>
        <dbReference type="EMBL" id="QTP55712.1"/>
    </source>
</evidence>
<dbReference type="GO" id="GO:0003746">
    <property type="term" value="F:translation elongation factor activity"/>
    <property type="evidence" value="ECO:0007669"/>
    <property type="project" value="UniProtKB-KW"/>
</dbReference>
<name>A0ABX7W7M7_9GAMM</name>
<sequence length="199" mass="22748">MNGEPVTHHLDDVIALFDGLFQQRFNTRLVRGGDEPLYLPADDVVPWHRVIFARGFYSSALHEISHWCIAGEQRRLREDYGYWYLPDGRNAEQQRRFEQAEVAPQALEMLFSRACGLRFHISVDNLGGEVEVDREAFHDRVEQRAARYEREGLPCRAAAFNTALLAFYQRGEPMQSALSAGLAVFDQLRSRVSHAALPS</sequence>
<reference evidence="1 2" key="1">
    <citation type="journal article" date="2021" name="Front. Microbiol.">
        <title>Aerobic Denitrification and Heterotrophic Sulfur Oxidation in the Genus Halomonas Revealed by Six Novel Species Characterizations and Genome-Based Analysis.</title>
        <authorList>
            <person name="Wang L."/>
            <person name="Shao Z."/>
        </authorList>
    </citation>
    <scope>NUCLEOTIDE SEQUENCE [LARGE SCALE GENOMIC DNA]</scope>
    <source>
        <strain evidence="1 2">MCCC 1A11059</strain>
    </source>
</reference>
<organism evidence="1 2">
    <name type="scientific">Billgrantia sulfidoxydans</name>
    <dbReference type="NCBI Taxonomy" id="2733484"/>
    <lineage>
        <taxon>Bacteria</taxon>
        <taxon>Pseudomonadati</taxon>
        <taxon>Pseudomonadota</taxon>
        <taxon>Gammaproteobacteria</taxon>
        <taxon>Oceanospirillales</taxon>
        <taxon>Halomonadaceae</taxon>
        <taxon>Billgrantia</taxon>
    </lineage>
</organism>
<proteinExistence type="predicted"/>
<accession>A0ABX7W7M7</accession>
<protein>
    <submittedName>
        <fullName evidence="1">Elongation factor P hydroxylase</fullName>
    </submittedName>
</protein>
<keyword evidence="1" id="KW-0648">Protein biosynthesis</keyword>
<dbReference type="Pfam" id="PF04315">
    <property type="entry name" value="EpmC"/>
    <property type="match status" value="1"/>
</dbReference>
<gene>
    <name evidence="1" type="ORF">HNO51_14085</name>
</gene>
<dbReference type="InterPro" id="IPR007411">
    <property type="entry name" value="EpmC"/>
</dbReference>
<dbReference type="EMBL" id="CP053381">
    <property type="protein sequence ID" value="QTP55712.1"/>
    <property type="molecule type" value="Genomic_DNA"/>
</dbReference>
<dbReference type="Proteomes" id="UP000671868">
    <property type="component" value="Chromosome"/>
</dbReference>